<reference evidence="8 9" key="1">
    <citation type="submission" date="2015-01" db="EMBL/GenBank/DDBJ databases">
        <title>The Genome Sequence of Cladophialophora immunda CBS83496.</title>
        <authorList>
            <consortium name="The Broad Institute Genomics Platform"/>
            <person name="Cuomo C."/>
            <person name="de Hoog S."/>
            <person name="Gorbushina A."/>
            <person name="Stielow B."/>
            <person name="Teixiera M."/>
            <person name="Abouelleil A."/>
            <person name="Chapman S.B."/>
            <person name="Priest M."/>
            <person name="Young S.K."/>
            <person name="Wortman J."/>
            <person name="Nusbaum C."/>
            <person name="Birren B."/>
        </authorList>
    </citation>
    <scope>NUCLEOTIDE SEQUENCE [LARGE SCALE GENOMIC DNA]</scope>
    <source>
        <strain evidence="8 9">CBS 83496</strain>
    </source>
</reference>
<evidence type="ECO:0000256" key="7">
    <source>
        <dbReference type="SAM" id="Phobius"/>
    </source>
</evidence>
<dbReference type="Pfam" id="PF13520">
    <property type="entry name" value="AA_permease_2"/>
    <property type="match status" value="1"/>
</dbReference>
<keyword evidence="3 7" id="KW-0812">Transmembrane</keyword>
<feature type="region of interest" description="Disordered" evidence="6">
    <location>
        <begin position="1"/>
        <end position="26"/>
    </location>
</feature>
<dbReference type="GO" id="GO:0006865">
    <property type="term" value="P:amino acid transport"/>
    <property type="evidence" value="ECO:0007669"/>
    <property type="project" value="InterPro"/>
</dbReference>
<gene>
    <name evidence="8" type="ORF">PV07_06161</name>
</gene>
<keyword evidence="9" id="KW-1185">Reference proteome</keyword>
<dbReference type="GO" id="GO:0022857">
    <property type="term" value="F:transmembrane transporter activity"/>
    <property type="evidence" value="ECO:0007669"/>
    <property type="project" value="InterPro"/>
</dbReference>
<evidence type="ECO:0000313" key="8">
    <source>
        <dbReference type="EMBL" id="KIW30417.1"/>
    </source>
</evidence>
<dbReference type="PIRSF" id="PIRSF006060">
    <property type="entry name" value="AA_transporter"/>
    <property type="match status" value="1"/>
</dbReference>
<accession>A0A0D2AYP6</accession>
<dbReference type="PROSITE" id="PS00218">
    <property type="entry name" value="AMINO_ACID_PERMEASE_1"/>
    <property type="match status" value="1"/>
</dbReference>
<feature type="compositionally biased region" description="Polar residues" evidence="6">
    <location>
        <begin position="16"/>
        <end position="26"/>
    </location>
</feature>
<evidence type="ECO:0000313" key="9">
    <source>
        <dbReference type="Proteomes" id="UP000054466"/>
    </source>
</evidence>
<dbReference type="STRING" id="569365.A0A0D2AYP6"/>
<feature type="transmembrane region" description="Helical" evidence="7">
    <location>
        <begin position="208"/>
        <end position="230"/>
    </location>
</feature>
<feature type="transmembrane region" description="Helical" evidence="7">
    <location>
        <begin position="138"/>
        <end position="162"/>
    </location>
</feature>
<feature type="transmembrane region" description="Helical" evidence="7">
    <location>
        <begin position="420"/>
        <end position="442"/>
    </location>
</feature>
<dbReference type="AlphaFoldDB" id="A0A0D2AYP6"/>
<feature type="transmembrane region" description="Helical" evidence="7">
    <location>
        <begin position="493"/>
        <end position="514"/>
    </location>
</feature>
<dbReference type="Proteomes" id="UP000054466">
    <property type="component" value="Unassembled WGS sequence"/>
</dbReference>
<dbReference type="PANTHER" id="PTHR45649:SF24">
    <property type="entry name" value="TRANSPORT PROTEIN, PUTATIVE (AFU_ORTHOLOGUE AFUA_2G15150)-RELATED"/>
    <property type="match status" value="1"/>
</dbReference>
<dbReference type="Gene3D" id="1.20.1740.10">
    <property type="entry name" value="Amino acid/polyamine transporter I"/>
    <property type="match status" value="1"/>
</dbReference>
<evidence type="ECO:0000256" key="6">
    <source>
        <dbReference type="SAM" id="MobiDB-lite"/>
    </source>
</evidence>
<dbReference type="InterPro" id="IPR004840">
    <property type="entry name" value="Amino_acid_permease_CS"/>
</dbReference>
<sequence length="536" mass="57611">MDTKSAEGRGEGQACRSRSSVDANRQTQVVEGPAATAASSTLGSEISLINAPKKKQFGILTITSLAFVICNSWAGISGSLQLALLAGGPVTLVYGVLISSIVYICIALSLAELASVYPTAGGQYHFTSILAPDSINRGISFACGLVSLLSWIAIGSSVTLIPAQQIPALVATYSPSFVQHPWHVFLIYEGVALVVLAYNLFALKRTPWVHEIGFCLTIALFLISFIAILARSSPKAPNSLVWSTWINYTGWSDGVCFILGLSTSCFMFIGLDAATHLAEECTNAGRTVPKAVLGAIIIGFCTAFPYAVAVLYGITDVDAIITSTTYIPLVVSQQCLRSVNFATVLSCGGIIMAFFALNAVQETTSRLAWSFARDNGLVFSKHLHRIHPRLQVPVWSLLLTWAILAICGCIYLASSTAFNALVNSAVVLQQVSFLIPIALLLYRKRDSRYLPKSRSFALPRGLGFAINVLAVLFTSVTTIFFCFPLLLPVTASSMNYTSAILGIGLVLGVLNWILHARKHYQGPHMDLQGILAEARM</sequence>
<feature type="transmembrane region" description="Helical" evidence="7">
    <location>
        <begin position="182"/>
        <end position="201"/>
    </location>
</feature>
<evidence type="ECO:0008006" key="10">
    <source>
        <dbReference type="Google" id="ProtNLM"/>
    </source>
</evidence>
<dbReference type="PANTHER" id="PTHR45649">
    <property type="entry name" value="AMINO-ACID PERMEASE BAT1"/>
    <property type="match status" value="1"/>
</dbReference>
<feature type="transmembrane region" description="Helical" evidence="7">
    <location>
        <begin position="250"/>
        <end position="271"/>
    </location>
</feature>
<keyword evidence="4 7" id="KW-1133">Transmembrane helix</keyword>
<evidence type="ECO:0000256" key="1">
    <source>
        <dbReference type="ARBA" id="ARBA00004141"/>
    </source>
</evidence>
<name>A0A0D2AYP6_9EURO</name>
<dbReference type="VEuPathDB" id="FungiDB:PV07_06161"/>
<feature type="transmembrane region" description="Helical" evidence="7">
    <location>
        <begin position="92"/>
        <end position="117"/>
    </location>
</feature>
<evidence type="ECO:0000256" key="3">
    <source>
        <dbReference type="ARBA" id="ARBA00022692"/>
    </source>
</evidence>
<comment type="subcellular location">
    <subcellularLocation>
        <location evidence="1">Membrane</location>
        <topology evidence="1">Multi-pass membrane protein</topology>
    </subcellularLocation>
</comment>
<keyword evidence="2" id="KW-0813">Transport</keyword>
<dbReference type="InterPro" id="IPR002293">
    <property type="entry name" value="AA/rel_permease1"/>
</dbReference>
<feature type="transmembrane region" description="Helical" evidence="7">
    <location>
        <begin position="339"/>
        <end position="360"/>
    </location>
</feature>
<keyword evidence="5 7" id="KW-0472">Membrane</keyword>
<evidence type="ECO:0000256" key="4">
    <source>
        <dbReference type="ARBA" id="ARBA00022989"/>
    </source>
</evidence>
<dbReference type="EMBL" id="KN847042">
    <property type="protein sequence ID" value="KIW30417.1"/>
    <property type="molecule type" value="Genomic_DNA"/>
</dbReference>
<feature type="transmembrane region" description="Helical" evidence="7">
    <location>
        <begin position="292"/>
        <end position="314"/>
    </location>
</feature>
<dbReference type="OrthoDB" id="4476201at2759"/>
<dbReference type="RefSeq" id="XP_016250633.1">
    <property type="nucleotide sequence ID" value="XM_016393114.1"/>
</dbReference>
<proteinExistence type="predicted"/>
<protein>
    <recommendedName>
        <fullName evidence="10">Amino acid permease/ SLC12A domain-containing protein</fullName>
    </recommendedName>
</protein>
<dbReference type="HOGENOM" id="CLU_004495_2_4_1"/>
<dbReference type="GO" id="GO:0016020">
    <property type="term" value="C:membrane"/>
    <property type="evidence" value="ECO:0007669"/>
    <property type="project" value="UniProtKB-SubCell"/>
</dbReference>
<feature type="compositionally biased region" description="Basic and acidic residues" evidence="6">
    <location>
        <begin position="1"/>
        <end position="10"/>
    </location>
</feature>
<dbReference type="GeneID" id="27345355"/>
<feature type="transmembrane region" description="Helical" evidence="7">
    <location>
        <begin position="462"/>
        <end position="487"/>
    </location>
</feature>
<feature type="transmembrane region" description="Helical" evidence="7">
    <location>
        <begin position="394"/>
        <end position="414"/>
    </location>
</feature>
<feature type="transmembrane region" description="Helical" evidence="7">
    <location>
        <begin position="57"/>
        <end position="80"/>
    </location>
</feature>
<evidence type="ECO:0000256" key="2">
    <source>
        <dbReference type="ARBA" id="ARBA00022448"/>
    </source>
</evidence>
<organism evidence="8 9">
    <name type="scientific">Cladophialophora immunda</name>
    <dbReference type="NCBI Taxonomy" id="569365"/>
    <lineage>
        <taxon>Eukaryota</taxon>
        <taxon>Fungi</taxon>
        <taxon>Dikarya</taxon>
        <taxon>Ascomycota</taxon>
        <taxon>Pezizomycotina</taxon>
        <taxon>Eurotiomycetes</taxon>
        <taxon>Chaetothyriomycetidae</taxon>
        <taxon>Chaetothyriales</taxon>
        <taxon>Herpotrichiellaceae</taxon>
        <taxon>Cladophialophora</taxon>
    </lineage>
</organism>
<evidence type="ECO:0000256" key="5">
    <source>
        <dbReference type="ARBA" id="ARBA00023136"/>
    </source>
</evidence>